<comment type="similarity">
    <text evidence="2">Belongs to the SusD family.</text>
</comment>
<reference evidence="8 9" key="1">
    <citation type="submission" date="2020-04" db="EMBL/GenBank/DDBJ databases">
        <title>Chitinophaga sp. G-6-1-13 sp. nov., isolated from soil.</title>
        <authorList>
            <person name="Dahal R.H."/>
            <person name="Chaudhary D.K."/>
        </authorList>
    </citation>
    <scope>NUCLEOTIDE SEQUENCE [LARGE SCALE GENOMIC DNA]</scope>
    <source>
        <strain evidence="8 9">G-6-1-13</strain>
    </source>
</reference>
<evidence type="ECO:0000256" key="3">
    <source>
        <dbReference type="ARBA" id="ARBA00022729"/>
    </source>
</evidence>
<evidence type="ECO:0000259" key="7">
    <source>
        <dbReference type="Pfam" id="PF14322"/>
    </source>
</evidence>
<keyword evidence="9" id="KW-1185">Reference proteome</keyword>
<dbReference type="CDD" id="cd08977">
    <property type="entry name" value="SusD"/>
    <property type="match status" value="1"/>
</dbReference>
<sequence length="486" mass="54421">MKKIYILFSACVLLASSCGKQLVEDPKSAIGTNTFYSNDAEAILGVNGVYSWLGTSGAFKSSLWRALDEGTDVIRGRIWANDPVPTYQLTSFNPGYTSAIWTTMYRGISNANLVIDKVSNSAGVSKAVKDRVIGETKFLRSLYYYYLTSLFGDVVYYDETNYAIESTQSLPRVSAAGIRENLIAALTDAESKLPAKYSGADVGRATKGAAQTLLTKIYLWQKKWDLAQKKAQDIVDSKTYVLQANYADVFTETNEFGPEIIFEVDFEPILNGHDHSAWYQPHKQVGVSPFVSRSWYGTYIPYTTFVNTIEANDKRRASIIATSYNNQPFLVDPVEQIKAWSGPKFWRLNTQQDNDGGLDMYVFRYADVLLMLAEAANENGDADKALWAVNEVRKRAFGATGAFTAVLGQQEMRNYLFRERAVELYGEGQRRLDLIRWGKLVAAVKTAAATEDTYIANNIQDFHIRYPIPAIEIQKNPNLAPNNEGY</sequence>
<dbReference type="InterPro" id="IPR012944">
    <property type="entry name" value="SusD_RagB_dom"/>
</dbReference>
<comment type="subcellular location">
    <subcellularLocation>
        <location evidence="1">Cell outer membrane</location>
    </subcellularLocation>
</comment>
<evidence type="ECO:0000259" key="6">
    <source>
        <dbReference type="Pfam" id="PF07980"/>
    </source>
</evidence>
<name>A0A848GJN0_9BACT</name>
<dbReference type="PROSITE" id="PS51257">
    <property type="entry name" value="PROKAR_LIPOPROTEIN"/>
    <property type="match status" value="1"/>
</dbReference>
<evidence type="ECO:0000313" key="8">
    <source>
        <dbReference type="EMBL" id="NML37609.1"/>
    </source>
</evidence>
<dbReference type="InterPro" id="IPR033985">
    <property type="entry name" value="SusD-like_N"/>
</dbReference>
<dbReference type="Pfam" id="PF07980">
    <property type="entry name" value="SusD_RagB"/>
    <property type="match status" value="1"/>
</dbReference>
<dbReference type="RefSeq" id="WP_169224660.1">
    <property type="nucleotide sequence ID" value="NZ_JABBGC010000001.1"/>
</dbReference>
<comment type="caution">
    <text evidence="8">The sequence shown here is derived from an EMBL/GenBank/DDBJ whole genome shotgun (WGS) entry which is preliminary data.</text>
</comment>
<keyword evidence="5" id="KW-0998">Cell outer membrane</keyword>
<accession>A0A848GJN0</accession>
<feature type="domain" description="RagB/SusD" evidence="6">
    <location>
        <begin position="355"/>
        <end position="486"/>
    </location>
</feature>
<organism evidence="8 9">
    <name type="scientific">Chitinophaga fulva</name>
    <dbReference type="NCBI Taxonomy" id="2728842"/>
    <lineage>
        <taxon>Bacteria</taxon>
        <taxon>Pseudomonadati</taxon>
        <taxon>Bacteroidota</taxon>
        <taxon>Chitinophagia</taxon>
        <taxon>Chitinophagales</taxon>
        <taxon>Chitinophagaceae</taxon>
        <taxon>Chitinophaga</taxon>
    </lineage>
</organism>
<dbReference type="Gene3D" id="1.25.40.390">
    <property type="match status" value="1"/>
</dbReference>
<dbReference type="Pfam" id="PF14322">
    <property type="entry name" value="SusD-like_3"/>
    <property type="match status" value="1"/>
</dbReference>
<gene>
    <name evidence="8" type="ORF">HHL17_10440</name>
</gene>
<evidence type="ECO:0000256" key="5">
    <source>
        <dbReference type="ARBA" id="ARBA00023237"/>
    </source>
</evidence>
<dbReference type="SUPFAM" id="SSF48452">
    <property type="entry name" value="TPR-like"/>
    <property type="match status" value="1"/>
</dbReference>
<evidence type="ECO:0000256" key="2">
    <source>
        <dbReference type="ARBA" id="ARBA00006275"/>
    </source>
</evidence>
<dbReference type="InterPro" id="IPR011990">
    <property type="entry name" value="TPR-like_helical_dom_sf"/>
</dbReference>
<proteinExistence type="inferred from homology"/>
<dbReference type="EMBL" id="JABBGC010000001">
    <property type="protein sequence ID" value="NML37609.1"/>
    <property type="molecule type" value="Genomic_DNA"/>
</dbReference>
<dbReference type="Proteomes" id="UP000583266">
    <property type="component" value="Unassembled WGS sequence"/>
</dbReference>
<dbReference type="GO" id="GO:0009279">
    <property type="term" value="C:cell outer membrane"/>
    <property type="evidence" value="ECO:0007669"/>
    <property type="project" value="UniProtKB-SubCell"/>
</dbReference>
<evidence type="ECO:0000256" key="4">
    <source>
        <dbReference type="ARBA" id="ARBA00023136"/>
    </source>
</evidence>
<keyword evidence="3" id="KW-0732">Signal</keyword>
<evidence type="ECO:0000313" key="9">
    <source>
        <dbReference type="Proteomes" id="UP000583266"/>
    </source>
</evidence>
<feature type="domain" description="SusD-like N-terminal" evidence="7">
    <location>
        <begin position="95"/>
        <end position="219"/>
    </location>
</feature>
<protein>
    <submittedName>
        <fullName evidence="8">RagB/SusD family nutrient uptake outer membrane protein</fullName>
    </submittedName>
</protein>
<dbReference type="AlphaFoldDB" id="A0A848GJN0"/>
<evidence type="ECO:0000256" key="1">
    <source>
        <dbReference type="ARBA" id="ARBA00004442"/>
    </source>
</evidence>
<keyword evidence="4" id="KW-0472">Membrane</keyword>